<dbReference type="PANTHER" id="PTHR36726">
    <property type="entry name" value="CLAVATA3/ESR (CLE)-RELATED PROTEIN 45"/>
    <property type="match status" value="1"/>
</dbReference>
<gene>
    <name evidence="3" type="ORF">CFOL_v3_04512</name>
</gene>
<evidence type="ECO:0000313" key="3">
    <source>
        <dbReference type="EMBL" id="GAV60984.1"/>
    </source>
</evidence>
<dbReference type="PANTHER" id="PTHR36726:SF5">
    <property type="entry name" value="CLAVATA3_ESR (CLE) GENE FAMILY MEMBER MTCLE11"/>
    <property type="match status" value="1"/>
</dbReference>
<protein>
    <submittedName>
        <fullName evidence="3">Uncharacterized protein</fullName>
    </submittedName>
</protein>
<dbReference type="InParanoid" id="A0A1Q3AZB6"/>
<accession>A0A1Q3AZB6</accession>
<keyword evidence="2" id="KW-0472">Membrane</keyword>
<dbReference type="AlphaFoldDB" id="A0A1Q3AZB6"/>
<evidence type="ECO:0000313" key="4">
    <source>
        <dbReference type="Proteomes" id="UP000187406"/>
    </source>
</evidence>
<dbReference type="OrthoDB" id="1702020at2759"/>
<dbReference type="STRING" id="3775.A0A1Q3AZB6"/>
<keyword evidence="4" id="KW-1185">Reference proteome</keyword>
<proteinExistence type="predicted"/>
<dbReference type="Proteomes" id="UP000187406">
    <property type="component" value="Unassembled WGS sequence"/>
</dbReference>
<keyword evidence="2" id="KW-0812">Transmembrane</keyword>
<feature type="region of interest" description="Disordered" evidence="1">
    <location>
        <begin position="73"/>
        <end position="103"/>
    </location>
</feature>
<sequence length="103" mass="11412">ILLLLKSTNMGFLVYKGFILVVCIGVLALQVDKVSSLRSIDHALKWHKGTLPFDRSLHITRAVAVEDLQKMSNSAPSPSIMFDPNQSNKRSVPKGSDPIHNRC</sequence>
<dbReference type="InterPro" id="IPR038821">
    <property type="entry name" value="CLE45-like"/>
</dbReference>
<name>A0A1Q3AZB6_CEPFO</name>
<comment type="caution">
    <text evidence="3">The sequence shown here is derived from an EMBL/GenBank/DDBJ whole genome shotgun (WGS) entry which is preliminary data.</text>
</comment>
<evidence type="ECO:0000256" key="2">
    <source>
        <dbReference type="SAM" id="Phobius"/>
    </source>
</evidence>
<feature type="transmembrane region" description="Helical" evidence="2">
    <location>
        <begin position="12"/>
        <end position="29"/>
    </location>
</feature>
<keyword evidence="2" id="KW-1133">Transmembrane helix</keyword>
<reference evidence="4" key="1">
    <citation type="submission" date="2016-04" db="EMBL/GenBank/DDBJ databases">
        <title>Cephalotus genome sequencing.</title>
        <authorList>
            <person name="Fukushima K."/>
            <person name="Hasebe M."/>
            <person name="Fang X."/>
        </authorList>
    </citation>
    <scope>NUCLEOTIDE SEQUENCE [LARGE SCALE GENOMIC DNA]</scope>
    <source>
        <strain evidence="4">cv. St1</strain>
    </source>
</reference>
<organism evidence="3 4">
    <name type="scientific">Cephalotus follicularis</name>
    <name type="common">Albany pitcher plant</name>
    <dbReference type="NCBI Taxonomy" id="3775"/>
    <lineage>
        <taxon>Eukaryota</taxon>
        <taxon>Viridiplantae</taxon>
        <taxon>Streptophyta</taxon>
        <taxon>Embryophyta</taxon>
        <taxon>Tracheophyta</taxon>
        <taxon>Spermatophyta</taxon>
        <taxon>Magnoliopsida</taxon>
        <taxon>eudicotyledons</taxon>
        <taxon>Gunneridae</taxon>
        <taxon>Pentapetalae</taxon>
        <taxon>rosids</taxon>
        <taxon>fabids</taxon>
        <taxon>Oxalidales</taxon>
        <taxon>Cephalotaceae</taxon>
        <taxon>Cephalotus</taxon>
    </lineage>
</organism>
<feature type="non-terminal residue" evidence="3">
    <location>
        <position position="1"/>
    </location>
</feature>
<evidence type="ECO:0000256" key="1">
    <source>
        <dbReference type="SAM" id="MobiDB-lite"/>
    </source>
</evidence>
<dbReference type="EMBL" id="BDDD01000180">
    <property type="protein sequence ID" value="GAV60984.1"/>
    <property type="molecule type" value="Genomic_DNA"/>
</dbReference>